<comment type="caution">
    <text evidence="1">The sequence shown here is derived from an EMBL/GenBank/DDBJ whole genome shotgun (WGS) entry which is preliminary data.</text>
</comment>
<accession>A0A177AWV9</accession>
<gene>
    <name evidence="1" type="ORF">A3Q56_05796</name>
</gene>
<protein>
    <submittedName>
        <fullName evidence="1">Uncharacterized protein</fullName>
    </submittedName>
</protein>
<dbReference type="EMBL" id="LWCA01000922">
    <property type="protein sequence ID" value="OAF66479.1"/>
    <property type="molecule type" value="Genomic_DNA"/>
</dbReference>
<name>A0A177AWV9_9BILA</name>
<proteinExistence type="predicted"/>
<dbReference type="Proteomes" id="UP000078046">
    <property type="component" value="Unassembled WGS sequence"/>
</dbReference>
<organism evidence="1 2">
    <name type="scientific">Intoshia linei</name>
    <dbReference type="NCBI Taxonomy" id="1819745"/>
    <lineage>
        <taxon>Eukaryota</taxon>
        <taxon>Metazoa</taxon>
        <taxon>Spiralia</taxon>
        <taxon>Lophotrochozoa</taxon>
        <taxon>Mesozoa</taxon>
        <taxon>Orthonectida</taxon>
        <taxon>Rhopaluridae</taxon>
        <taxon>Intoshia</taxon>
    </lineage>
</organism>
<sequence length="74" mass="8449">MIEIGAYDCLSSNPHMTEIAYVSYTNVPMLCSDYETNSTLDYKCSIINENFTSTECKYGYVYNKYPVNTSITTE</sequence>
<evidence type="ECO:0000313" key="1">
    <source>
        <dbReference type="EMBL" id="OAF66479.1"/>
    </source>
</evidence>
<keyword evidence="2" id="KW-1185">Reference proteome</keyword>
<dbReference type="AlphaFoldDB" id="A0A177AWV9"/>
<reference evidence="1 2" key="1">
    <citation type="submission" date="2016-04" db="EMBL/GenBank/DDBJ databases">
        <title>The genome of Intoshia linei affirms orthonectids as highly simplified spiralians.</title>
        <authorList>
            <person name="Mikhailov K.V."/>
            <person name="Slusarev G.S."/>
            <person name="Nikitin M.A."/>
            <person name="Logacheva M.D."/>
            <person name="Penin A."/>
            <person name="Aleoshin V."/>
            <person name="Panchin Y.V."/>
        </authorList>
    </citation>
    <scope>NUCLEOTIDE SEQUENCE [LARGE SCALE GENOMIC DNA]</scope>
    <source>
        <strain evidence="1">Intl2013</strain>
        <tissue evidence="1">Whole animal</tissue>
    </source>
</reference>
<evidence type="ECO:0000313" key="2">
    <source>
        <dbReference type="Proteomes" id="UP000078046"/>
    </source>
</evidence>